<organism evidence="1">
    <name type="scientific">Chromera velia CCMP2878</name>
    <dbReference type="NCBI Taxonomy" id="1169474"/>
    <lineage>
        <taxon>Eukaryota</taxon>
        <taxon>Sar</taxon>
        <taxon>Alveolata</taxon>
        <taxon>Colpodellida</taxon>
        <taxon>Chromeraceae</taxon>
        <taxon>Chromera</taxon>
    </lineage>
</organism>
<evidence type="ECO:0008006" key="2">
    <source>
        <dbReference type="Google" id="ProtNLM"/>
    </source>
</evidence>
<sequence>MASFNFGAKFHKFLYDWPVQRKKNWRLLIVSFTFFGGFYMCIKQVPGGHVGLLLDKRKKGVVLPDVYEPNMVILHNPLRYEPVSFRTFPIKKKLVREFVTKDKKIVEVLLQAKMEPKVAYAPEIMGRFGKDYGKRYLEEELSIDLASVIRQHTFAELVANDEHTDLIVDELLKRFFEASSFHKIRMSETSVVFRDPLAEEDDF</sequence>
<protein>
    <recommendedName>
        <fullName evidence="2">Prohibitin</fullName>
    </recommendedName>
</protein>
<name>A0A0G4FNH7_9ALVE</name>
<gene>
    <name evidence="1" type="ORF">Cvel_17951</name>
</gene>
<dbReference type="PhylomeDB" id="A0A0G4FNH7"/>
<evidence type="ECO:0000313" key="1">
    <source>
        <dbReference type="EMBL" id="CEM15771.1"/>
    </source>
</evidence>
<reference evidence="1" key="1">
    <citation type="submission" date="2014-11" db="EMBL/GenBank/DDBJ databases">
        <authorList>
            <person name="Otto D Thomas"/>
            <person name="Naeem Raeece"/>
        </authorList>
    </citation>
    <scope>NUCLEOTIDE SEQUENCE</scope>
</reference>
<accession>A0A0G4FNH7</accession>
<proteinExistence type="predicted"/>
<dbReference type="VEuPathDB" id="CryptoDB:Cvel_17951"/>
<dbReference type="AlphaFoldDB" id="A0A0G4FNH7"/>
<dbReference type="EMBL" id="CDMZ01000506">
    <property type="protein sequence ID" value="CEM15771.1"/>
    <property type="molecule type" value="Genomic_DNA"/>
</dbReference>